<keyword evidence="8" id="KW-0255">Endonuclease</keyword>
<organism evidence="11 12">
    <name type="scientific">Paenibacillus aurantius</name>
    <dbReference type="NCBI Taxonomy" id="2918900"/>
    <lineage>
        <taxon>Bacteria</taxon>
        <taxon>Bacillati</taxon>
        <taxon>Bacillota</taxon>
        <taxon>Bacilli</taxon>
        <taxon>Bacillales</taxon>
        <taxon>Paenibacillaceae</taxon>
        <taxon>Paenibacillus</taxon>
    </lineage>
</organism>
<comment type="similarity">
    <text evidence="1 8">Belongs to the SbcD family.</text>
</comment>
<dbReference type="Gene3D" id="3.60.21.10">
    <property type="match status" value="1"/>
</dbReference>
<dbReference type="KEGG" id="paun:MJA45_10650"/>
<sequence length="396" mass="43684">MRILHTADWHLGRTLEGRSRGEEQEAFLDELVALVREEQIDLVLMAGDAYDSVNPPASAEKLFYDGLSRLAEGGKRKVAVIAGNHDNPERLAASWPLAEKQGITLVGLPIPHLQTLTIERTGEQATLLALPYPSESRLSELLADEADEASLRTAYSDRIKNLVAKTCAGFKSDTVNLIMSHLYVLGGAESESERPIQVGGAYTVDTAALCAKAQYVALGHLHRPQTMKAGDLIRYSGSPLAYSFSEAGQAKSVTILEVEPGKPAAMQELPLSCGRPLVHWKAKGGLAEVHRWLEEGRDHRAWIDLELHLGDSLSMEQIQSLRRHHTGIIHIRPVYPEMEAMETIREAQVPMDEMFRRFYARQTGGAQPDTELVQLFMELLHETAELEAAAGKEEGA</sequence>
<keyword evidence="7 8" id="KW-0233">DNA recombination</keyword>
<feature type="domain" description="Nuclease SbcCD subunit D C-terminal" evidence="10">
    <location>
        <begin position="273"/>
        <end position="363"/>
    </location>
</feature>
<evidence type="ECO:0000313" key="12">
    <source>
        <dbReference type="Proteomes" id="UP001305702"/>
    </source>
</evidence>
<dbReference type="GO" id="GO:0008408">
    <property type="term" value="F:3'-5' exonuclease activity"/>
    <property type="evidence" value="ECO:0007669"/>
    <property type="project" value="InterPro"/>
</dbReference>
<comment type="subunit">
    <text evidence="2 8">Heterodimer of SbcC and SbcD.</text>
</comment>
<evidence type="ECO:0000256" key="1">
    <source>
        <dbReference type="ARBA" id="ARBA00010555"/>
    </source>
</evidence>
<dbReference type="InterPro" id="IPR004593">
    <property type="entry name" value="SbcD"/>
</dbReference>
<keyword evidence="8" id="KW-0235">DNA replication</keyword>
<dbReference type="Proteomes" id="UP001305702">
    <property type="component" value="Chromosome"/>
</dbReference>
<evidence type="ECO:0000259" key="9">
    <source>
        <dbReference type="Pfam" id="PF00149"/>
    </source>
</evidence>
<dbReference type="InterPro" id="IPR050535">
    <property type="entry name" value="DNA_Repair-Maintenance_Comp"/>
</dbReference>
<keyword evidence="12" id="KW-1185">Reference proteome</keyword>
<dbReference type="GO" id="GO:0006310">
    <property type="term" value="P:DNA recombination"/>
    <property type="evidence" value="ECO:0007669"/>
    <property type="project" value="UniProtKB-KW"/>
</dbReference>
<name>A0AA96LG69_9BACL</name>
<protein>
    <recommendedName>
        <fullName evidence="3 8">Nuclease SbcCD subunit D</fullName>
    </recommendedName>
</protein>
<comment type="function">
    <text evidence="8">SbcCD cleaves DNA hairpin structures. These structures can inhibit DNA replication and are intermediates in certain DNA recombination reactions. The complex acts as a 3'-&gt;5' double strand exonuclease that can open hairpins. It also has a 5' single-strand endonuclease activity.</text>
</comment>
<dbReference type="InterPro" id="IPR026843">
    <property type="entry name" value="SbcD_C"/>
</dbReference>
<keyword evidence="6 8" id="KW-0269">Exonuclease</keyword>
<evidence type="ECO:0000256" key="2">
    <source>
        <dbReference type="ARBA" id="ARBA00011322"/>
    </source>
</evidence>
<feature type="domain" description="Calcineurin-like phosphoesterase" evidence="9">
    <location>
        <begin position="1"/>
        <end position="96"/>
    </location>
</feature>
<gene>
    <name evidence="8" type="primary">sbcD</name>
    <name evidence="11" type="ORF">MJA45_10650</name>
</gene>
<dbReference type="InterPro" id="IPR029052">
    <property type="entry name" value="Metallo-depent_PP-like"/>
</dbReference>
<dbReference type="RefSeq" id="WP_315607230.1">
    <property type="nucleotide sequence ID" value="NZ_CP130318.1"/>
</dbReference>
<dbReference type="InterPro" id="IPR004843">
    <property type="entry name" value="Calcineurin-like_PHP"/>
</dbReference>
<dbReference type="GO" id="GO:0006260">
    <property type="term" value="P:DNA replication"/>
    <property type="evidence" value="ECO:0007669"/>
    <property type="project" value="UniProtKB-KW"/>
</dbReference>
<evidence type="ECO:0000256" key="3">
    <source>
        <dbReference type="ARBA" id="ARBA00013365"/>
    </source>
</evidence>
<dbReference type="EMBL" id="CP130318">
    <property type="protein sequence ID" value="WNQ13449.1"/>
    <property type="molecule type" value="Genomic_DNA"/>
</dbReference>
<dbReference type="NCBIfam" id="TIGR00619">
    <property type="entry name" value="sbcd"/>
    <property type="match status" value="1"/>
</dbReference>
<accession>A0AA96LG69</accession>
<evidence type="ECO:0000256" key="5">
    <source>
        <dbReference type="ARBA" id="ARBA00022801"/>
    </source>
</evidence>
<evidence type="ECO:0000256" key="8">
    <source>
        <dbReference type="RuleBase" id="RU363069"/>
    </source>
</evidence>
<evidence type="ECO:0000256" key="4">
    <source>
        <dbReference type="ARBA" id="ARBA00022722"/>
    </source>
</evidence>
<dbReference type="InterPro" id="IPR041796">
    <property type="entry name" value="Mre11_N"/>
</dbReference>
<evidence type="ECO:0000256" key="6">
    <source>
        <dbReference type="ARBA" id="ARBA00022839"/>
    </source>
</evidence>
<dbReference type="PANTHER" id="PTHR30337">
    <property type="entry name" value="COMPONENT OF ATP-DEPENDENT DSDNA EXONUCLEASE"/>
    <property type="match status" value="1"/>
</dbReference>
<evidence type="ECO:0000313" key="11">
    <source>
        <dbReference type="EMBL" id="WNQ13449.1"/>
    </source>
</evidence>
<dbReference type="CDD" id="cd00840">
    <property type="entry name" value="MPP_Mre11_N"/>
    <property type="match status" value="1"/>
</dbReference>
<keyword evidence="4 8" id="KW-0540">Nuclease</keyword>
<dbReference type="Pfam" id="PF00149">
    <property type="entry name" value="Metallophos"/>
    <property type="match status" value="1"/>
</dbReference>
<reference evidence="11 12" key="1">
    <citation type="submission" date="2022-02" db="EMBL/GenBank/DDBJ databases">
        <title>Paenibacillus sp. MBLB1776 Whole Genome Shotgun Sequencing.</title>
        <authorList>
            <person name="Hwang C.Y."/>
            <person name="Cho E.-S."/>
            <person name="Seo M.-J."/>
        </authorList>
    </citation>
    <scope>NUCLEOTIDE SEQUENCE [LARGE SCALE GENOMIC DNA]</scope>
    <source>
        <strain evidence="11 12">MBLB1776</strain>
    </source>
</reference>
<dbReference type="GO" id="GO:0004519">
    <property type="term" value="F:endonuclease activity"/>
    <property type="evidence" value="ECO:0007669"/>
    <property type="project" value="UniProtKB-KW"/>
</dbReference>
<dbReference type="Pfam" id="PF12320">
    <property type="entry name" value="SbcD_C"/>
    <property type="match status" value="1"/>
</dbReference>
<evidence type="ECO:0000256" key="7">
    <source>
        <dbReference type="ARBA" id="ARBA00023172"/>
    </source>
</evidence>
<dbReference type="SUPFAM" id="SSF56300">
    <property type="entry name" value="Metallo-dependent phosphatases"/>
    <property type="match status" value="1"/>
</dbReference>
<dbReference type="PANTHER" id="PTHR30337:SF0">
    <property type="entry name" value="NUCLEASE SBCCD SUBUNIT D"/>
    <property type="match status" value="1"/>
</dbReference>
<proteinExistence type="inferred from homology"/>
<dbReference type="AlphaFoldDB" id="A0AA96LG69"/>
<keyword evidence="5 8" id="KW-0378">Hydrolase</keyword>
<evidence type="ECO:0000259" key="10">
    <source>
        <dbReference type="Pfam" id="PF12320"/>
    </source>
</evidence>